<accession>A0A6P5SWN7</accession>
<protein>
    <submittedName>
        <fullName evidence="7">Coiled-coil domain-containing protein 22 homolog isoform X1</fullName>
    </submittedName>
</protein>
<evidence type="ECO:0000259" key="4">
    <source>
        <dbReference type="Pfam" id="PF05667"/>
    </source>
</evidence>
<dbReference type="GO" id="GO:0097602">
    <property type="term" value="F:cullin family protein binding"/>
    <property type="evidence" value="ECO:0007669"/>
    <property type="project" value="TreeGrafter"/>
</dbReference>
<feature type="region of interest" description="Disordered" evidence="3">
    <location>
        <begin position="114"/>
        <end position="153"/>
    </location>
</feature>
<evidence type="ECO:0000259" key="5">
    <source>
        <dbReference type="Pfam" id="PF21674"/>
    </source>
</evidence>
<evidence type="ECO:0000256" key="1">
    <source>
        <dbReference type="ARBA" id="ARBA00006438"/>
    </source>
</evidence>
<keyword evidence="6" id="KW-1185">Reference proteome</keyword>
<gene>
    <name evidence="7" type="primary">LOC110760164</name>
</gene>
<feature type="compositionally biased region" description="Basic and acidic residues" evidence="3">
    <location>
        <begin position="124"/>
        <end position="145"/>
    </location>
</feature>
<dbReference type="AlphaFoldDB" id="A0A6P5SWN7"/>
<dbReference type="Pfam" id="PF05667">
    <property type="entry name" value="CCDC22_CC"/>
    <property type="match status" value="1"/>
</dbReference>
<feature type="domain" description="CCDC22 coiled-coil" evidence="4">
    <location>
        <begin position="218"/>
        <end position="463"/>
    </location>
</feature>
<feature type="coiled-coil region" evidence="2">
    <location>
        <begin position="293"/>
        <end position="348"/>
    </location>
</feature>
<sequence length="500" mass="57142">MKMEESREILLKSLENSGVCVLNDVSSVRDLTPATLVSICGQSLNLIGKTPPFPTSLPDSSVADKFKLCTDIASAIKSLGYLADLSFHQFLYPSEEDSYKLIRFLMERLSELSEDSGKAGPKGVNDRRELKEDSFESNLEDHKTGDQGPHLSYDKVGAKLDKLTFNGKLPELTNTNDEDASFSASADAHLIPQKLDENGVDHVSSSSTGEFNKVGQSSVLSRKHSTEKLQNQEKLLMEEVTAKASELKHLEEELELLKEAADMAFDIHHPIEFYLAKFNEQVDVRKHHLGELKSEWEVVRKRLEEKKKSLEESLYANNPDAQEKLQKLKNLELEKESILSAVQKREEELSKLSMDLVKQPKLESRRSYVERVQEITKNSRKQEADIEQILKDTRELQLESNSIQERLHRTYAVVDEMVFREAKKDAVGKQAYRLLTSIHETFEQIREKILGNDRIRREVAEHEKKQMAMGSRSLNVEKLQADLDAIMRENEYLEKCLHDK</sequence>
<comment type="similarity">
    <text evidence="1">Belongs to the CCDC22 family.</text>
</comment>
<evidence type="ECO:0000313" key="6">
    <source>
        <dbReference type="Proteomes" id="UP000515124"/>
    </source>
</evidence>
<dbReference type="Proteomes" id="UP000515124">
    <property type="component" value="Unplaced"/>
</dbReference>
<dbReference type="PANTHER" id="PTHR15668">
    <property type="entry name" value="JM1 PROTEIN"/>
    <property type="match status" value="1"/>
</dbReference>
<feature type="coiled-coil region" evidence="2">
    <location>
        <begin position="233"/>
        <end position="267"/>
    </location>
</feature>
<dbReference type="KEGG" id="pavi:110760164"/>
<feature type="compositionally biased region" description="Polar residues" evidence="3">
    <location>
        <begin position="203"/>
        <end position="220"/>
    </location>
</feature>
<evidence type="ECO:0000256" key="2">
    <source>
        <dbReference type="SAM" id="Coils"/>
    </source>
</evidence>
<dbReference type="PANTHER" id="PTHR15668:SF4">
    <property type="entry name" value="COILED-COIL DOMAIN-CONTAINING PROTEIN 22"/>
    <property type="match status" value="1"/>
</dbReference>
<evidence type="ECO:0000256" key="3">
    <source>
        <dbReference type="SAM" id="MobiDB-lite"/>
    </source>
</evidence>
<evidence type="ECO:0000313" key="7">
    <source>
        <dbReference type="RefSeq" id="XP_021818068.1"/>
    </source>
</evidence>
<organism evidence="6 7">
    <name type="scientific">Prunus avium</name>
    <name type="common">Cherry</name>
    <name type="synonym">Cerasus avium</name>
    <dbReference type="NCBI Taxonomy" id="42229"/>
    <lineage>
        <taxon>Eukaryota</taxon>
        <taxon>Viridiplantae</taxon>
        <taxon>Streptophyta</taxon>
        <taxon>Embryophyta</taxon>
        <taxon>Tracheophyta</taxon>
        <taxon>Spermatophyta</taxon>
        <taxon>Magnoliopsida</taxon>
        <taxon>eudicotyledons</taxon>
        <taxon>Gunneridae</taxon>
        <taxon>Pentapetalae</taxon>
        <taxon>rosids</taxon>
        <taxon>fabids</taxon>
        <taxon>Rosales</taxon>
        <taxon>Rosaceae</taxon>
        <taxon>Amygdaloideae</taxon>
        <taxon>Amygdaleae</taxon>
        <taxon>Prunus</taxon>
    </lineage>
</organism>
<feature type="region of interest" description="Disordered" evidence="3">
    <location>
        <begin position="199"/>
        <end position="226"/>
    </location>
</feature>
<reference evidence="7" key="1">
    <citation type="submission" date="2025-08" db="UniProtKB">
        <authorList>
            <consortium name="RefSeq"/>
        </authorList>
    </citation>
    <scope>IDENTIFICATION</scope>
</reference>
<name>A0A6P5SWN7_PRUAV</name>
<dbReference type="InterPro" id="IPR048349">
    <property type="entry name" value="CCDC22_N"/>
</dbReference>
<dbReference type="Pfam" id="PF21674">
    <property type="entry name" value="CCDC22_N"/>
    <property type="match status" value="1"/>
</dbReference>
<keyword evidence="2" id="KW-0175">Coiled coil</keyword>
<feature type="domain" description="CCDC22 N-terminal" evidence="5">
    <location>
        <begin position="3"/>
        <end position="110"/>
    </location>
</feature>
<dbReference type="GeneID" id="110760164"/>
<dbReference type="RefSeq" id="XP_021818068.1">
    <property type="nucleotide sequence ID" value="XM_021962376.1"/>
</dbReference>
<dbReference type="GO" id="GO:2000060">
    <property type="term" value="P:positive regulation of ubiquitin-dependent protein catabolic process"/>
    <property type="evidence" value="ECO:0007669"/>
    <property type="project" value="TreeGrafter"/>
</dbReference>
<dbReference type="InterPro" id="IPR008530">
    <property type="entry name" value="CCDC22"/>
</dbReference>
<proteinExistence type="inferred from homology"/>
<dbReference type="InterPro" id="IPR048348">
    <property type="entry name" value="CCDC22_CC"/>
</dbReference>